<evidence type="ECO:0000313" key="6">
    <source>
        <dbReference type="Proteomes" id="UP000198319"/>
    </source>
</evidence>
<feature type="transmembrane region" description="Helical" evidence="1">
    <location>
        <begin position="110"/>
        <end position="136"/>
    </location>
</feature>
<evidence type="ECO:0000313" key="3">
    <source>
        <dbReference type="EMBL" id="OHT44802.1"/>
    </source>
</evidence>
<dbReference type="AlphaFoldDB" id="A0A1S1J2G3"/>
<dbReference type="OrthoDB" id="2242169at2"/>
<accession>A0A1S1J2G3</accession>
<protein>
    <recommendedName>
        <fullName evidence="2">DUF3592 domain-containing protein</fullName>
    </recommendedName>
</protein>
<gene>
    <name evidence="4" type="ORF">B0A71_20930</name>
    <name evidence="3" type="ORF">BHE19_08725</name>
</gene>
<feature type="transmembrane region" description="Helical" evidence="1">
    <location>
        <begin position="7"/>
        <end position="28"/>
    </location>
</feature>
<name>A0A1S1J2G3_9FLAO</name>
<evidence type="ECO:0000256" key="1">
    <source>
        <dbReference type="SAM" id="Phobius"/>
    </source>
</evidence>
<keyword evidence="1" id="KW-0472">Membrane</keyword>
<reference evidence="5" key="2">
    <citation type="submission" date="2016-09" db="EMBL/GenBank/DDBJ databases">
        <authorList>
            <person name="Chen S."/>
            <person name="Walker E."/>
        </authorList>
    </citation>
    <scope>NUCLEOTIDE SEQUENCE [LARGE SCALE GENOMIC DNA]</scope>
    <source>
        <strain evidence="5">MSU</strain>
    </source>
</reference>
<keyword evidence="1" id="KW-0812">Transmembrane</keyword>
<evidence type="ECO:0000259" key="2">
    <source>
        <dbReference type="Pfam" id="PF12158"/>
    </source>
</evidence>
<dbReference type="RefSeq" id="WP_070907167.1">
    <property type="nucleotide sequence ID" value="NZ_MIKE01000023.1"/>
</dbReference>
<feature type="domain" description="DUF3592" evidence="2">
    <location>
        <begin position="43"/>
        <end position="108"/>
    </location>
</feature>
<dbReference type="Proteomes" id="UP000198319">
    <property type="component" value="Unassembled WGS sequence"/>
</dbReference>
<reference evidence="3" key="1">
    <citation type="submission" date="2016-09" db="EMBL/GenBank/DDBJ databases">
        <authorList>
            <person name="Capua I."/>
            <person name="De Benedictis P."/>
            <person name="Joannis T."/>
            <person name="Lombin L.H."/>
            <person name="Cattoli G."/>
        </authorList>
    </citation>
    <scope>NUCLEOTIDE SEQUENCE [LARGE SCALE GENOMIC DNA]</scope>
    <source>
        <strain evidence="3">MSU</strain>
    </source>
</reference>
<sequence>MNKRQILAAIYVCFIPGLTLLVGAFYFFQQKLNFIEKASIVYGTVIESIPLAGNKNGSLYYPHVSFITKSGKPIDFTSNVGASLPTYIAGSPVKVLYDPTNPNKAEIDGIYAYIVDPMLLGSFGVFFLLMGLGVILNEYQKSRKKD</sequence>
<proteinExistence type="predicted"/>
<dbReference type="Pfam" id="PF12158">
    <property type="entry name" value="DUF3592"/>
    <property type="match status" value="1"/>
</dbReference>
<evidence type="ECO:0000313" key="4">
    <source>
        <dbReference type="EMBL" id="OXB14815.1"/>
    </source>
</evidence>
<comment type="caution">
    <text evidence="3">The sequence shown here is derived from an EMBL/GenBank/DDBJ whole genome shotgun (WGS) entry which is preliminary data.</text>
</comment>
<keyword evidence="6" id="KW-1185">Reference proteome</keyword>
<dbReference type="InterPro" id="IPR021994">
    <property type="entry name" value="DUF3592"/>
</dbReference>
<reference evidence="4 6" key="3">
    <citation type="submission" date="2016-11" db="EMBL/GenBank/DDBJ databases">
        <title>Whole genomes of Flavobacteriaceae.</title>
        <authorList>
            <person name="Stine C."/>
            <person name="Li C."/>
            <person name="Tadesse D."/>
        </authorList>
    </citation>
    <scope>NUCLEOTIDE SEQUENCE [LARGE SCALE GENOMIC DNA]</scope>
    <source>
        <strain evidence="4 6">ATCC BAA-2541</strain>
    </source>
</reference>
<dbReference type="EMBL" id="MUHG01000035">
    <property type="protein sequence ID" value="OXB14815.1"/>
    <property type="molecule type" value="Genomic_DNA"/>
</dbReference>
<evidence type="ECO:0000313" key="5">
    <source>
        <dbReference type="Proteomes" id="UP000180252"/>
    </source>
</evidence>
<organism evidence="3 5">
    <name type="scientific">Flavobacterium tructae</name>
    <dbReference type="NCBI Taxonomy" id="1114873"/>
    <lineage>
        <taxon>Bacteria</taxon>
        <taxon>Pseudomonadati</taxon>
        <taxon>Bacteroidota</taxon>
        <taxon>Flavobacteriia</taxon>
        <taxon>Flavobacteriales</taxon>
        <taxon>Flavobacteriaceae</taxon>
        <taxon>Flavobacterium</taxon>
    </lineage>
</organism>
<dbReference type="EMBL" id="MIKE01000023">
    <property type="protein sequence ID" value="OHT44802.1"/>
    <property type="molecule type" value="Genomic_DNA"/>
</dbReference>
<keyword evidence="1" id="KW-1133">Transmembrane helix</keyword>
<dbReference type="Proteomes" id="UP000180252">
    <property type="component" value="Unassembled WGS sequence"/>
</dbReference>